<dbReference type="InterPro" id="IPR050950">
    <property type="entry name" value="HTH-type_LysR_regulators"/>
</dbReference>
<dbReference type="RefSeq" id="WP_071564394.1">
    <property type="nucleotide sequence ID" value="NZ_MIQH01000564.1"/>
</dbReference>
<dbReference type="Pfam" id="PF00126">
    <property type="entry name" value="HTH_1"/>
    <property type="match status" value="1"/>
</dbReference>
<dbReference type="SUPFAM" id="SSF53850">
    <property type="entry name" value="Periplasmic binding protein-like II"/>
    <property type="match status" value="1"/>
</dbReference>
<protein>
    <recommendedName>
        <fullName evidence="5">HTH lysR-type domain-containing protein</fullName>
    </recommendedName>
</protein>
<dbReference type="Proteomes" id="UP000182798">
    <property type="component" value="Unassembled WGS sequence"/>
</dbReference>
<proteinExistence type="inferred from homology"/>
<dbReference type="FunFam" id="1.10.10.10:FF:000001">
    <property type="entry name" value="LysR family transcriptional regulator"/>
    <property type="match status" value="1"/>
</dbReference>
<dbReference type="OrthoDB" id="9775392at2"/>
<gene>
    <name evidence="6" type="ORF">BGC33_11360</name>
</gene>
<dbReference type="PANTHER" id="PTHR30419:SF29">
    <property type="entry name" value="LYSR-FAMILY TRANSCRIPTIONAL REGULATOR"/>
    <property type="match status" value="1"/>
</dbReference>
<keyword evidence="3" id="KW-0238">DNA-binding</keyword>
<evidence type="ECO:0000259" key="5">
    <source>
        <dbReference type="PROSITE" id="PS50931"/>
    </source>
</evidence>
<dbReference type="AlphaFoldDB" id="A0A1J5UFI8"/>
<keyword evidence="2" id="KW-0805">Transcription regulation</keyword>
<evidence type="ECO:0000256" key="3">
    <source>
        <dbReference type="ARBA" id="ARBA00023125"/>
    </source>
</evidence>
<dbReference type="PROSITE" id="PS50931">
    <property type="entry name" value="HTH_LYSR"/>
    <property type="match status" value="1"/>
</dbReference>
<organism evidence="6 7">
    <name type="scientific">Bathymodiolus thermophilus thioautotrophic gill symbiont</name>
    <dbReference type="NCBI Taxonomy" id="2360"/>
    <lineage>
        <taxon>Bacteria</taxon>
        <taxon>Pseudomonadati</taxon>
        <taxon>Pseudomonadota</taxon>
        <taxon>Gammaproteobacteria</taxon>
        <taxon>sulfur-oxidizing symbionts</taxon>
    </lineage>
</organism>
<reference evidence="7" key="1">
    <citation type="submission" date="2016-09" db="EMBL/GenBank/DDBJ databases">
        <title>Genome Sequence of Bathymodiolus thermophilus sulfur-oxidizing gill endosymbiont.</title>
        <authorList>
            <person name="Ponnudurai R."/>
            <person name="Kleiner M."/>
            <person name="Sayavedra L."/>
            <person name="Thuermer A."/>
            <person name="Felbeck H."/>
            <person name="Schlueter R."/>
            <person name="Schweder T."/>
            <person name="Markert S."/>
        </authorList>
    </citation>
    <scope>NUCLEOTIDE SEQUENCE [LARGE SCALE GENOMIC DNA]</scope>
    <source>
        <strain evidence="7">BAT/CrabSpa'14</strain>
    </source>
</reference>
<evidence type="ECO:0000256" key="1">
    <source>
        <dbReference type="ARBA" id="ARBA00009437"/>
    </source>
</evidence>
<evidence type="ECO:0000256" key="2">
    <source>
        <dbReference type="ARBA" id="ARBA00023015"/>
    </source>
</evidence>
<dbReference type="PRINTS" id="PR00039">
    <property type="entry name" value="HTHLYSR"/>
</dbReference>
<keyword evidence="4" id="KW-0804">Transcription</keyword>
<dbReference type="InterPro" id="IPR000847">
    <property type="entry name" value="LysR_HTH_N"/>
</dbReference>
<dbReference type="Gene3D" id="1.10.10.10">
    <property type="entry name" value="Winged helix-like DNA-binding domain superfamily/Winged helix DNA-binding domain"/>
    <property type="match status" value="1"/>
</dbReference>
<dbReference type="InterPro" id="IPR036390">
    <property type="entry name" value="WH_DNA-bd_sf"/>
</dbReference>
<evidence type="ECO:0000313" key="6">
    <source>
        <dbReference type="EMBL" id="OIR24677.1"/>
    </source>
</evidence>
<dbReference type="SUPFAM" id="SSF46785">
    <property type="entry name" value="Winged helix' DNA-binding domain"/>
    <property type="match status" value="1"/>
</dbReference>
<dbReference type="GO" id="GO:0003677">
    <property type="term" value="F:DNA binding"/>
    <property type="evidence" value="ECO:0007669"/>
    <property type="project" value="UniProtKB-KW"/>
</dbReference>
<dbReference type="Gene3D" id="3.40.190.10">
    <property type="entry name" value="Periplasmic binding protein-like II"/>
    <property type="match status" value="2"/>
</dbReference>
<name>A0A1J5UFI8_9GAMM</name>
<dbReference type="InterPro" id="IPR036388">
    <property type="entry name" value="WH-like_DNA-bd_sf"/>
</dbReference>
<evidence type="ECO:0000313" key="7">
    <source>
        <dbReference type="Proteomes" id="UP000182798"/>
    </source>
</evidence>
<dbReference type="Pfam" id="PF03466">
    <property type="entry name" value="LysR_substrate"/>
    <property type="match status" value="1"/>
</dbReference>
<accession>A0A1J5UFI8</accession>
<comment type="similarity">
    <text evidence="1">Belongs to the LysR transcriptional regulatory family.</text>
</comment>
<comment type="caution">
    <text evidence="6">The sequence shown here is derived from an EMBL/GenBank/DDBJ whole genome shotgun (WGS) entry which is preliminary data.</text>
</comment>
<evidence type="ECO:0000256" key="4">
    <source>
        <dbReference type="ARBA" id="ARBA00023163"/>
    </source>
</evidence>
<dbReference type="InterPro" id="IPR005119">
    <property type="entry name" value="LysR_subst-bd"/>
</dbReference>
<feature type="domain" description="HTH lysR-type" evidence="5">
    <location>
        <begin position="3"/>
        <end position="60"/>
    </location>
</feature>
<dbReference type="EMBL" id="MIQH01000564">
    <property type="protein sequence ID" value="OIR24677.1"/>
    <property type="molecule type" value="Genomic_DNA"/>
</dbReference>
<dbReference type="GO" id="GO:0003700">
    <property type="term" value="F:DNA-binding transcription factor activity"/>
    <property type="evidence" value="ECO:0007669"/>
    <property type="project" value="InterPro"/>
</dbReference>
<sequence>MTPSLKNLKYLLALKQHLHFSKAAKACFVSQSTLSSGINKLEENLNAQLVERTNKSVLFTPLGEKVAKKAQEVIFSMQDLVKISQLDFFNSSIKIGVIPTISAYLLPDFLSKLKQKYPKLRLVVTEDTSQNLIEKIEKMQLDFAIFAFPFEESKIVIQQTVFTDELVLVKHKHHQHKSIADGSLLLLEQGHCLRKHILNNAQIHKKHISEFSFSSLETLVAMIDMRCGVSFLPKMAIDNGILDKYPNLIIDKNQKKLSRGIGIIYRKNNPWQKNIIILSNFLKPLHKI</sequence>
<dbReference type="PANTHER" id="PTHR30419">
    <property type="entry name" value="HTH-TYPE TRANSCRIPTIONAL REGULATOR YBHD"/>
    <property type="match status" value="1"/>
</dbReference>
<dbReference type="GO" id="GO:0005829">
    <property type="term" value="C:cytosol"/>
    <property type="evidence" value="ECO:0007669"/>
    <property type="project" value="TreeGrafter"/>
</dbReference>